<dbReference type="Proteomes" id="UP001066276">
    <property type="component" value="Chromosome 6"/>
</dbReference>
<proteinExistence type="predicted"/>
<protein>
    <submittedName>
        <fullName evidence="1">Uncharacterized protein</fullName>
    </submittedName>
</protein>
<evidence type="ECO:0000313" key="2">
    <source>
        <dbReference type="Proteomes" id="UP001066276"/>
    </source>
</evidence>
<evidence type="ECO:0000313" key="1">
    <source>
        <dbReference type="EMBL" id="KAJ1138318.1"/>
    </source>
</evidence>
<comment type="caution">
    <text evidence="1">The sequence shown here is derived from an EMBL/GenBank/DDBJ whole genome shotgun (WGS) entry which is preliminary data.</text>
</comment>
<name>A0AAV7QIL6_PLEWA</name>
<sequence length="76" mass="8721">MMDARTEDPKILLRCIQTLEIQHLELQAMQEDLEHPSQQNNIRLRGVPRDQEAKDIMAYMVALLHALRGISDAPLS</sequence>
<dbReference type="AlphaFoldDB" id="A0AAV7QIL6"/>
<gene>
    <name evidence="1" type="ORF">NDU88_004705</name>
</gene>
<dbReference type="EMBL" id="JANPWB010000010">
    <property type="protein sequence ID" value="KAJ1138318.1"/>
    <property type="molecule type" value="Genomic_DNA"/>
</dbReference>
<keyword evidence="2" id="KW-1185">Reference proteome</keyword>
<accession>A0AAV7QIL6</accession>
<reference evidence="1" key="1">
    <citation type="journal article" date="2022" name="bioRxiv">
        <title>Sequencing and chromosome-scale assembly of the giantPleurodeles waltlgenome.</title>
        <authorList>
            <person name="Brown T."/>
            <person name="Elewa A."/>
            <person name="Iarovenko S."/>
            <person name="Subramanian E."/>
            <person name="Araus A.J."/>
            <person name="Petzold A."/>
            <person name="Susuki M."/>
            <person name="Suzuki K.-i.T."/>
            <person name="Hayashi T."/>
            <person name="Toyoda A."/>
            <person name="Oliveira C."/>
            <person name="Osipova E."/>
            <person name="Leigh N.D."/>
            <person name="Simon A."/>
            <person name="Yun M.H."/>
        </authorList>
    </citation>
    <scope>NUCLEOTIDE SEQUENCE</scope>
    <source>
        <strain evidence="1">20211129_DDA</strain>
        <tissue evidence="1">Liver</tissue>
    </source>
</reference>
<organism evidence="1 2">
    <name type="scientific">Pleurodeles waltl</name>
    <name type="common">Iberian ribbed newt</name>
    <dbReference type="NCBI Taxonomy" id="8319"/>
    <lineage>
        <taxon>Eukaryota</taxon>
        <taxon>Metazoa</taxon>
        <taxon>Chordata</taxon>
        <taxon>Craniata</taxon>
        <taxon>Vertebrata</taxon>
        <taxon>Euteleostomi</taxon>
        <taxon>Amphibia</taxon>
        <taxon>Batrachia</taxon>
        <taxon>Caudata</taxon>
        <taxon>Salamandroidea</taxon>
        <taxon>Salamandridae</taxon>
        <taxon>Pleurodelinae</taxon>
        <taxon>Pleurodeles</taxon>
    </lineage>
</organism>